<name>A0A021VPV5_9CELL</name>
<dbReference type="EMBL" id="AXCW01000117">
    <property type="protein sequence ID" value="EYR63181.1"/>
    <property type="molecule type" value="Genomic_DNA"/>
</dbReference>
<evidence type="ECO:0000313" key="6">
    <source>
        <dbReference type="EMBL" id="EYR63181.1"/>
    </source>
</evidence>
<dbReference type="PANTHER" id="PTHR43708">
    <property type="entry name" value="CONSERVED EXPRESSED OXIDOREDUCTASE (EUROFUNG)"/>
    <property type="match status" value="1"/>
</dbReference>
<dbReference type="Proteomes" id="UP000019753">
    <property type="component" value="Unassembled WGS sequence"/>
</dbReference>
<feature type="domain" description="GFO/IDH/MocA-like oxidoreductase" evidence="5">
    <location>
        <begin position="159"/>
        <end position="270"/>
    </location>
</feature>
<comment type="caution">
    <text evidence="6">The sequence shown here is derived from an EMBL/GenBank/DDBJ whole genome shotgun (WGS) entry which is preliminary data.</text>
</comment>
<comment type="similarity">
    <text evidence="1">Belongs to the Gfo/Idh/MocA family.</text>
</comment>
<protein>
    <submittedName>
        <fullName evidence="6">Oxidoreductase</fullName>
    </submittedName>
</protein>
<dbReference type="SUPFAM" id="SSF51735">
    <property type="entry name" value="NAD(P)-binding Rossmann-fold domains"/>
    <property type="match status" value="1"/>
</dbReference>
<dbReference type="SUPFAM" id="SSF55347">
    <property type="entry name" value="Glyceraldehyde-3-phosphate dehydrogenase-like, C-terminal domain"/>
    <property type="match status" value="1"/>
</dbReference>
<dbReference type="PANTHER" id="PTHR43708:SF5">
    <property type="entry name" value="CONSERVED EXPRESSED OXIDOREDUCTASE (EUROFUNG)-RELATED"/>
    <property type="match status" value="1"/>
</dbReference>
<sequence>MTLPHVPTDVPTDVPAGVPADTAPRLRVGVVGYGDAGRGIHGRLVRAAGHTVTAVVTRSPGRAAQAREDWPGVRVHDDVEGLLGRAGDVDVVVLASPTGLHVEHALAAVAAGVPVVVDKPLALDEAGARAVVAAAEAAHVPLTVFQNRRWDPEQLTLVGLLADGSLGRVHRFERRWERWRPVPKDRWKENAVGEGGGLLLDLGAHLVDSAVQLFGPVASVYAELRALTTPTEDDVFLALRHREGTVSHLWAGALAAAPGPRTRVLGDRAAYLVTRFEGEASPFSGMDPGDGQEGWLVRGDEATPVPRAAGGHEDYYRLVGQWLHAGGPAPVDPRDAVVTAGVLDAARRSAEAGQVVVLP</sequence>
<evidence type="ECO:0000313" key="7">
    <source>
        <dbReference type="Proteomes" id="UP000019753"/>
    </source>
</evidence>
<dbReference type="Pfam" id="PF22725">
    <property type="entry name" value="GFO_IDH_MocA_C3"/>
    <property type="match status" value="1"/>
</dbReference>
<dbReference type="Pfam" id="PF01408">
    <property type="entry name" value="GFO_IDH_MocA"/>
    <property type="match status" value="1"/>
</dbReference>
<feature type="domain" description="Gfo/Idh/MocA-like oxidoreductase N-terminal" evidence="4">
    <location>
        <begin position="26"/>
        <end position="144"/>
    </location>
</feature>
<evidence type="ECO:0000256" key="3">
    <source>
        <dbReference type="ARBA" id="ARBA00023027"/>
    </source>
</evidence>
<dbReference type="InterPro" id="IPR055170">
    <property type="entry name" value="GFO_IDH_MocA-like_dom"/>
</dbReference>
<dbReference type="Gene3D" id="3.30.360.10">
    <property type="entry name" value="Dihydrodipicolinate Reductase, domain 2"/>
    <property type="match status" value="1"/>
</dbReference>
<evidence type="ECO:0000259" key="5">
    <source>
        <dbReference type="Pfam" id="PF22725"/>
    </source>
</evidence>
<dbReference type="GO" id="GO:0016491">
    <property type="term" value="F:oxidoreductase activity"/>
    <property type="evidence" value="ECO:0007669"/>
    <property type="project" value="UniProtKB-KW"/>
</dbReference>
<keyword evidence="7" id="KW-1185">Reference proteome</keyword>
<keyword evidence="2" id="KW-0560">Oxidoreductase</keyword>
<proteinExistence type="inferred from homology"/>
<dbReference type="InterPro" id="IPR051317">
    <property type="entry name" value="Gfo/Idh/MocA_oxidoreduct"/>
</dbReference>
<evidence type="ECO:0000256" key="2">
    <source>
        <dbReference type="ARBA" id="ARBA00023002"/>
    </source>
</evidence>
<evidence type="ECO:0000256" key="1">
    <source>
        <dbReference type="ARBA" id="ARBA00010928"/>
    </source>
</evidence>
<gene>
    <name evidence="6" type="ORF">N866_02320</name>
</gene>
<dbReference type="GO" id="GO:0000166">
    <property type="term" value="F:nucleotide binding"/>
    <property type="evidence" value="ECO:0007669"/>
    <property type="project" value="InterPro"/>
</dbReference>
<dbReference type="InterPro" id="IPR000683">
    <property type="entry name" value="Gfo/Idh/MocA-like_OxRdtase_N"/>
</dbReference>
<evidence type="ECO:0000259" key="4">
    <source>
        <dbReference type="Pfam" id="PF01408"/>
    </source>
</evidence>
<dbReference type="Gene3D" id="3.40.50.720">
    <property type="entry name" value="NAD(P)-binding Rossmann-like Domain"/>
    <property type="match status" value="1"/>
</dbReference>
<accession>A0A021VPV5</accession>
<dbReference type="InterPro" id="IPR036291">
    <property type="entry name" value="NAD(P)-bd_dom_sf"/>
</dbReference>
<keyword evidence="3" id="KW-0520">NAD</keyword>
<organism evidence="6 7">
    <name type="scientific">Actinotalea ferrariae CF5-4</name>
    <dbReference type="NCBI Taxonomy" id="948458"/>
    <lineage>
        <taxon>Bacteria</taxon>
        <taxon>Bacillati</taxon>
        <taxon>Actinomycetota</taxon>
        <taxon>Actinomycetes</taxon>
        <taxon>Micrococcales</taxon>
        <taxon>Cellulomonadaceae</taxon>
        <taxon>Actinotalea</taxon>
    </lineage>
</organism>
<reference evidence="6 7" key="1">
    <citation type="submission" date="2014-01" db="EMBL/GenBank/DDBJ databases">
        <title>Actinotalea ferrariae CF5-4.</title>
        <authorList>
            <person name="Chen F."/>
            <person name="Li Y."/>
            <person name="Wang G."/>
        </authorList>
    </citation>
    <scope>NUCLEOTIDE SEQUENCE [LARGE SCALE GENOMIC DNA]</scope>
    <source>
        <strain evidence="6 7">CF5-4</strain>
    </source>
</reference>
<dbReference type="AlphaFoldDB" id="A0A021VPV5"/>